<sequence length="70" mass="7957">MGCQMESVPLLTSQRILMTNNSGSKQMIKLVEEAGFIVGQVFDRPRYLPQCHQSGCRGQGTLETIRLYFY</sequence>
<evidence type="ECO:0000313" key="1">
    <source>
        <dbReference type="EMBL" id="EYC29350.1"/>
    </source>
</evidence>
<organism evidence="1 2">
    <name type="scientific">Ancylostoma ceylanicum</name>
    <dbReference type="NCBI Taxonomy" id="53326"/>
    <lineage>
        <taxon>Eukaryota</taxon>
        <taxon>Metazoa</taxon>
        <taxon>Ecdysozoa</taxon>
        <taxon>Nematoda</taxon>
        <taxon>Chromadorea</taxon>
        <taxon>Rhabditida</taxon>
        <taxon>Rhabditina</taxon>
        <taxon>Rhabditomorpha</taxon>
        <taxon>Strongyloidea</taxon>
        <taxon>Ancylostomatidae</taxon>
        <taxon>Ancylostomatinae</taxon>
        <taxon>Ancylostoma</taxon>
    </lineage>
</organism>
<keyword evidence="2" id="KW-1185">Reference proteome</keyword>
<evidence type="ECO:0000313" key="2">
    <source>
        <dbReference type="Proteomes" id="UP000024635"/>
    </source>
</evidence>
<proteinExistence type="predicted"/>
<comment type="caution">
    <text evidence="1">The sequence shown here is derived from an EMBL/GenBank/DDBJ whole genome shotgun (WGS) entry which is preliminary data.</text>
</comment>
<gene>
    <name evidence="1" type="primary">Acey_s0006.g2930</name>
    <name evidence="1" type="ORF">Y032_0006g2930</name>
</gene>
<protein>
    <submittedName>
        <fullName evidence="1">Uncharacterized protein</fullName>
    </submittedName>
</protein>
<accession>A0A016VPK5</accession>
<name>A0A016VPK5_9BILA</name>
<dbReference type="Proteomes" id="UP000024635">
    <property type="component" value="Unassembled WGS sequence"/>
</dbReference>
<dbReference type="AlphaFoldDB" id="A0A016VPK5"/>
<dbReference type="EMBL" id="JARK01001342">
    <property type="protein sequence ID" value="EYC29350.1"/>
    <property type="molecule type" value="Genomic_DNA"/>
</dbReference>
<reference evidence="2" key="1">
    <citation type="journal article" date="2015" name="Nat. Genet.">
        <title>The genome and transcriptome of the zoonotic hookworm Ancylostoma ceylanicum identify infection-specific gene families.</title>
        <authorList>
            <person name="Schwarz E.M."/>
            <person name="Hu Y."/>
            <person name="Antoshechkin I."/>
            <person name="Miller M.M."/>
            <person name="Sternberg P.W."/>
            <person name="Aroian R.V."/>
        </authorList>
    </citation>
    <scope>NUCLEOTIDE SEQUENCE</scope>
    <source>
        <strain evidence="2">HY135</strain>
    </source>
</reference>